<feature type="transmembrane region" description="Helical" evidence="10">
    <location>
        <begin position="7"/>
        <end position="30"/>
    </location>
</feature>
<evidence type="ECO:0000256" key="6">
    <source>
        <dbReference type="ARBA" id="ARBA00023053"/>
    </source>
</evidence>
<evidence type="ECO:0000256" key="1">
    <source>
        <dbReference type="ARBA" id="ARBA00004651"/>
    </source>
</evidence>
<gene>
    <name evidence="12" type="ORF">AFK71_16455</name>
</gene>
<dbReference type="GO" id="GO:0005886">
    <property type="term" value="C:plasma membrane"/>
    <property type="evidence" value="ECO:0007669"/>
    <property type="project" value="UniProtKB-SubCell"/>
</dbReference>
<keyword evidence="6" id="KW-0915">Sodium</keyword>
<evidence type="ECO:0000256" key="5">
    <source>
        <dbReference type="ARBA" id="ARBA00022989"/>
    </source>
</evidence>
<evidence type="ECO:0000256" key="3">
    <source>
        <dbReference type="ARBA" id="ARBA00022475"/>
    </source>
</evidence>
<feature type="transmembrane region" description="Helical" evidence="10">
    <location>
        <begin position="169"/>
        <end position="187"/>
    </location>
</feature>
<dbReference type="PANTHER" id="PTHR10110">
    <property type="entry name" value="SODIUM/HYDROGEN EXCHANGER"/>
    <property type="match status" value="1"/>
</dbReference>
<feature type="domain" description="Cation/H+ exchanger transmembrane" evidence="11">
    <location>
        <begin position="8"/>
        <end position="374"/>
    </location>
</feature>
<sequence>MDKKQNYFPVPVVLVLLGVVLSVIPFFQGVIITKEMLFTFFLPALLFISAYQFSMQAWQKNKLIISSLSSIGLFLQVIILGLFIYIIGNGFLSISFIAALLIASLLTPTDPVSVVNILKQASSDKEDVADIVEGESMLNDGTSIVVFTVLLQMYGQQASVHWLDFTQEFILVSFGGVVVGIAFGWLMSKAVHFTHHRQYQVMLSIIVAYGSFYLGEALHVSGVLATVTAGMMLSYEFGKNIKEAHFRESLDGFWGIVEPTLLSIIFLLIGIQATEYLQFSEWTLAFFVFVCTLLVRFMVITGMTQLHPAWRKMITVKDSGVIAWAGIKGTMSVALVLGLEATLGADHFIVSLTFVVIILSFVVQSIGVYPIMKKLNSKGMSSSS</sequence>
<reference evidence="13" key="1">
    <citation type="submission" date="2015-07" db="EMBL/GenBank/DDBJ databases">
        <title>Fjat-10053 dsm26.</title>
        <authorList>
            <person name="Liu B."/>
            <person name="Wang J."/>
            <person name="Zhu Y."/>
            <person name="Liu G."/>
            <person name="Chen Q."/>
            <person name="Chen Z."/>
            <person name="Lan J."/>
            <person name="Che J."/>
            <person name="Ge C."/>
            <person name="Shi H."/>
            <person name="Pan Z."/>
            <person name="Liu X."/>
        </authorList>
    </citation>
    <scope>NUCLEOTIDE SEQUENCE [LARGE SCALE GENOMIC DNA]</scope>
    <source>
        <strain evidence="13">DSM 26</strain>
    </source>
</reference>
<dbReference type="GO" id="GO:0051453">
    <property type="term" value="P:regulation of intracellular pH"/>
    <property type="evidence" value="ECO:0007669"/>
    <property type="project" value="TreeGrafter"/>
</dbReference>
<keyword evidence="13" id="KW-1185">Reference proteome</keyword>
<feature type="transmembrane region" description="Helical" evidence="10">
    <location>
        <begin position="36"/>
        <end position="53"/>
    </location>
</feature>
<keyword evidence="2" id="KW-0813">Transport</keyword>
<proteinExistence type="predicted"/>
<feature type="transmembrane region" description="Helical" evidence="10">
    <location>
        <begin position="250"/>
        <end position="270"/>
    </location>
</feature>
<dbReference type="PATRIC" id="fig|1473.5.peg.1987"/>
<dbReference type="InterPro" id="IPR006153">
    <property type="entry name" value="Cation/H_exchanger_TM"/>
</dbReference>
<keyword evidence="5 10" id="KW-1133">Transmembrane helix</keyword>
<dbReference type="PANTHER" id="PTHR10110:SF86">
    <property type="entry name" value="SODIUM_HYDROGEN EXCHANGER 7"/>
    <property type="match status" value="1"/>
</dbReference>
<evidence type="ECO:0000313" key="13">
    <source>
        <dbReference type="Proteomes" id="UP000036780"/>
    </source>
</evidence>
<dbReference type="GO" id="GO:0015386">
    <property type="term" value="F:potassium:proton antiporter activity"/>
    <property type="evidence" value="ECO:0007669"/>
    <property type="project" value="TreeGrafter"/>
</dbReference>
<keyword evidence="4 10" id="KW-0812">Transmembrane</keyword>
<evidence type="ECO:0000256" key="4">
    <source>
        <dbReference type="ARBA" id="ARBA00022692"/>
    </source>
</evidence>
<dbReference type="GO" id="GO:0015385">
    <property type="term" value="F:sodium:proton antiporter activity"/>
    <property type="evidence" value="ECO:0007669"/>
    <property type="project" value="InterPro"/>
</dbReference>
<evidence type="ECO:0000313" key="12">
    <source>
        <dbReference type="EMBL" id="KNE20963.1"/>
    </source>
</evidence>
<dbReference type="InterPro" id="IPR018422">
    <property type="entry name" value="Cation/H_exchanger_CPA1"/>
</dbReference>
<dbReference type="EMBL" id="LGTO01000007">
    <property type="protein sequence ID" value="KNE20963.1"/>
    <property type="molecule type" value="Genomic_DNA"/>
</dbReference>
<feature type="transmembrane region" description="Helical" evidence="10">
    <location>
        <begin position="348"/>
        <end position="372"/>
    </location>
</feature>
<evidence type="ECO:0000256" key="7">
    <source>
        <dbReference type="ARBA" id="ARBA00023065"/>
    </source>
</evidence>
<feature type="transmembrane region" description="Helical" evidence="10">
    <location>
        <begin position="73"/>
        <end position="106"/>
    </location>
</feature>
<evidence type="ECO:0000256" key="8">
    <source>
        <dbReference type="ARBA" id="ARBA00023136"/>
    </source>
</evidence>
<evidence type="ECO:0000256" key="9">
    <source>
        <dbReference type="ARBA" id="ARBA00023201"/>
    </source>
</evidence>
<keyword evidence="8 10" id="KW-0472">Membrane</keyword>
<dbReference type="Gene3D" id="6.10.140.1330">
    <property type="match status" value="1"/>
</dbReference>
<keyword evidence="3" id="KW-1003">Cell membrane</keyword>
<evidence type="ECO:0000256" key="2">
    <source>
        <dbReference type="ARBA" id="ARBA00022448"/>
    </source>
</evidence>
<comment type="subcellular location">
    <subcellularLocation>
        <location evidence="1">Cell membrane</location>
        <topology evidence="1">Multi-pass membrane protein</topology>
    </subcellularLocation>
</comment>
<feature type="transmembrane region" description="Helical" evidence="10">
    <location>
        <begin position="282"/>
        <end position="300"/>
    </location>
</feature>
<evidence type="ECO:0000256" key="10">
    <source>
        <dbReference type="SAM" id="Phobius"/>
    </source>
</evidence>
<dbReference type="AlphaFoldDB" id="A0A0L0QS08"/>
<organism evidence="12 13">
    <name type="scientific">Virgibacillus pantothenticus</name>
    <dbReference type="NCBI Taxonomy" id="1473"/>
    <lineage>
        <taxon>Bacteria</taxon>
        <taxon>Bacillati</taxon>
        <taxon>Bacillota</taxon>
        <taxon>Bacilli</taxon>
        <taxon>Bacillales</taxon>
        <taxon>Bacillaceae</taxon>
        <taxon>Virgibacillus</taxon>
    </lineage>
</organism>
<protein>
    <submittedName>
        <fullName evidence="12">Sodium:proton antiporter</fullName>
    </submittedName>
</protein>
<dbReference type="Pfam" id="PF00999">
    <property type="entry name" value="Na_H_Exchanger"/>
    <property type="match status" value="1"/>
</dbReference>
<keyword evidence="7" id="KW-0406">Ion transport</keyword>
<feature type="transmembrane region" description="Helical" evidence="10">
    <location>
        <begin position="321"/>
        <end position="342"/>
    </location>
</feature>
<evidence type="ECO:0000259" key="11">
    <source>
        <dbReference type="Pfam" id="PF00999"/>
    </source>
</evidence>
<dbReference type="GO" id="GO:0098719">
    <property type="term" value="P:sodium ion import across plasma membrane"/>
    <property type="evidence" value="ECO:0007669"/>
    <property type="project" value="TreeGrafter"/>
</dbReference>
<keyword evidence="9" id="KW-0739">Sodium transport</keyword>
<feature type="transmembrane region" description="Helical" evidence="10">
    <location>
        <begin position="199"/>
        <end position="215"/>
    </location>
</feature>
<name>A0A0L0QS08_VIRPA</name>
<accession>A0A0L0QS08</accession>
<dbReference type="Proteomes" id="UP000036780">
    <property type="component" value="Unassembled WGS sequence"/>
</dbReference>
<comment type="caution">
    <text evidence="12">The sequence shown here is derived from an EMBL/GenBank/DDBJ whole genome shotgun (WGS) entry which is preliminary data.</text>
</comment>